<sequence length="135" mass="14946">MIKIKKPLKGTVNITAVINKVSTLLELESVEWEGKGLQNHFYLKFKKNISMEIVTPQHIEKRRYLFGTVRSTVDILFTTLIEGAPETYSLDRGICSVETLLPADNATLPAELKIDGQVAAYGLVLTLLGTLTIAN</sequence>
<name>A0A0W0HJJ9_PSEFL</name>
<gene>
    <name evidence="1" type="ORF">AO063_25480</name>
</gene>
<dbReference type="Proteomes" id="UP000054197">
    <property type="component" value="Unassembled WGS sequence"/>
</dbReference>
<proteinExistence type="predicted"/>
<dbReference type="AlphaFoldDB" id="A0A0W0HJJ9"/>
<organism evidence="1 2">
    <name type="scientific">Pseudomonas fluorescens ICMP 11288</name>
    <dbReference type="NCBI Taxonomy" id="1198309"/>
    <lineage>
        <taxon>Bacteria</taxon>
        <taxon>Pseudomonadati</taxon>
        <taxon>Pseudomonadota</taxon>
        <taxon>Gammaproteobacteria</taxon>
        <taxon>Pseudomonadales</taxon>
        <taxon>Pseudomonadaceae</taxon>
        <taxon>Pseudomonas</taxon>
    </lineage>
</organism>
<dbReference type="EMBL" id="LKEF01000036">
    <property type="protein sequence ID" value="KTB61110.1"/>
    <property type="molecule type" value="Genomic_DNA"/>
</dbReference>
<evidence type="ECO:0000313" key="1">
    <source>
        <dbReference type="EMBL" id="KTB61110.1"/>
    </source>
</evidence>
<reference evidence="1 2" key="1">
    <citation type="submission" date="2015-09" db="EMBL/GenBank/DDBJ databases">
        <title>Genome sequence of ICMP 11288.</title>
        <authorList>
            <person name="Visnovsky S."/>
            <person name="Lu A."/>
            <person name="Panda P."/>
            <person name="Pitman A."/>
        </authorList>
    </citation>
    <scope>NUCLEOTIDE SEQUENCE [LARGE SCALE GENOMIC DNA]</scope>
    <source>
        <strain evidence="1 2">ICMP 11288</strain>
    </source>
</reference>
<evidence type="ECO:0000313" key="2">
    <source>
        <dbReference type="Proteomes" id="UP000054197"/>
    </source>
</evidence>
<comment type="caution">
    <text evidence="1">The sequence shown here is derived from an EMBL/GenBank/DDBJ whole genome shotgun (WGS) entry which is preliminary data.</text>
</comment>
<dbReference type="RefSeq" id="WP_058421444.1">
    <property type="nucleotide sequence ID" value="NZ_LKEF01000036.1"/>
</dbReference>
<accession>A0A0W0HJJ9</accession>
<protein>
    <submittedName>
        <fullName evidence="1">Uncharacterized protein</fullName>
    </submittedName>
</protein>